<dbReference type="EMBL" id="AUSU01005255">
    <property type="protein sequence ID" value="EPS63763.1"/>
    <property type="molecule type" value="Genomic_DNA"/>
</dbReference>
<sequence>SMSTASVKQVGTHNGSFHCDEALGCFMIRLTQKFAGAHIVRTRDPEVLQSLDAVLDVGGVYDPEKDRYDHHQNGFQEVFGYGFTTKLSSAGLVYK</sequence>
<keyword evidence="3" id="KW-1185">Reference proteome</keyword>
<organism evidence="2 3">
    <name type="scientific">Genlisea aurea</name>
    <dbReference type="NCBI Taxonomy" id="192259"/>
    <lineage>
        <taxon>Eukaryota</taxon>
        <taxon>Viridiplantae</taxon>
        <taxon>Streptophyta</taxon>
        <taxon>Embryophyta</taxon>
        <taxon>Tracheophyta</taxon>
        <taxon>Spermatophyta</taxon>
        <taxon>Magnoliopsida</taxon>
        <taxon>eudicotyledons</taxon>
        <taxon>Gunneridae</taxon>
        <taxon>Pentapetalae</taxon>
        <taxon>asterids</taxon>
        <taxon>lamiids</taxon>
        <taxon>Lamiales</taxon>
        <taxon>Lentibulariaceae</taxon>
        <taxon>Genlisea</taxon>
    </lineage>
</organism>
<dbReference type="GO" id="GO:0005737">
    <property type="term" value="C:cytoplasm"/>
    <property type="evidence" value="ECO:0007669"/>
    <property type="project" value="TreeGrafter"/>
</dbReference>
<dbReference type="InterPro" id="IPR003226">
    <property type="entry name" value="MYG1_exonuclease"/>
</dbReference>
<feature type="non-terminal residue" evidence="2">
    <location>
        <position position="95"/>
    </location>
</feature>
<accession>S8DLH8</accession>
<evidence type="ECO:0000313" key="2">
    <source>
        <dbReference type="EMBL" id="EPS63763.1"/>
    </source>
</evidence>
<comment type="similarity">
    <text evidence="1">Belongs to the MYG1 family.</text>
</comment>
<evidence type="ECO:0000313" key="3">
    <source>
        <dbReference type="Proteomes" id="UP000015453"/>
    </source>
</evidence>
<evidence type="ECO:0008006" key="4">
    <source>
        <dbReference type="Google" id="ProtNLM"/>
    </source>
</evidence>
<protein>
    <recommendedName>
        <fullName evidence="4">Metal-dependent protein hydrolase</fullName>
    </recommendedName>
</protein>
<evidence type="ECO:0000256" key="1">
    <source>
        <dbReference type="ARBA" id="ARBA00010105"/>
    </source>
</evidence>
<dbReference type="AlphaFoldDB" id="S8DLH8"/>
<proteinExistence type="inferred from homology"/>
<dbReference type="Proteomes" id="UP000015453">
    <property type="component" value="Unassembled WGS sequence"/>
</dbReference>
<feature type="non-terminal residue" evidence="2">
    <location>
        <position position="1"/>
    </location>
</feature>
<name>S8DLH8_9LAMI</name>
<reference evidence="2 3" key="1">
    <citation type="journal article" date="2013" name="BMC Genomics">
        <title>The miniature genome of a carnivorous plant Genlisea aurea contains a low number of genes and short non-coding sequences.</title>
        <authorList>
            <person name="Leushkin E.V."/>
            <person name="Sutormin R.A."/>
            <person name="Nabieva E.R."/>
            <person name="Penin A.A."/>
            <person name="Kondrashov A.S."/>
            <person name="Logacheva M.D."/>
        </authorList>
    </citation>
    <scope>NUCLEOTIDE SEQUENCE [LARGE SCALE GENOMIC DNA]</scope>
</reference>
<gene>
    <name evidence="2" type="ORF">M569_11020</name>
</gene>
<dbReference type="OrthoDB" id="654501at2759"/>
<dbReference type="Pfam" id="PF03690">
    <property type="entry name" value="MYG1_exonuc"/>
    <property type="match status" value="1"/>
</dbReference>
<comment type="caution">
    <text evidence="2">The sequence shown here is derived from an EMBL/GenBank/DDBJ whole genome shotgun (WGS) entry which is preliminary data.</text>
</comment>
<dbReference type="GO" id="GO:0005634">
    <property type="term" value="C:nucleus"/>
    <property type="evidence" value="ECO:0007669"/>
    <property type="project" value="TreeGrafter"/>
</dbReference>
<dbReference type="PANTHER" id="PTHR11215">
    <property type="entry name" value="METAL DEPENDENT HYDROLASE - RELATED"/>
    <property type="match status" value="1"/>
</dbReference>
<dbReference type="PANTHER" id="PTHR11215:SF1">
    <property type="entry name" value="MYG1 EXONUCLEASE"/>
    <property type="match status" value="1"/>
</dbReference>